<dbReference type="GO" id="GO:0031471">
    <property type="term" value="C:ethanolamine degradation polyhedral organelle"/>
    <property type="evidence" value="ECO:0007669"/>
    <property type="project" value="UniProtKB-UniRule"/>
</dbReference>
<keyword evidence="2 5" id="KW-0456">Lyase</keyword>
<dbReference type="HAMAP" id="MF_00601">
    <property type="entry name" value="EutC"/>
    <property type="match status" value="1"/>
</dbReference>
<comment type="caution">
    <text evidence="6">The sequence shown here is derived from an EMBL/GenBank/DDBJ whole genome shotgun (WGS) entry which is preliminary data.</text>
</comment>
<gene>
    <name evidence="5" type="primary">eutC</name>
    <name evidence="6" type="ORF">DesfrDRAFT_1170</name>
</gene>
<evidence type="ECO:0000256" key="1">
    <source>
        <dbReference type="ARBA" id="ARBA00022628"/>
    </source>
</evidence>
<dbReference type="UniPathway" id="UPA00560"/>
<organism evidence="6 7">
    <name type="scientific">Solidesulfovibrio fructosivorans JJ]</name>
    <dbReference type="NCBI Taxonomy" id="596151"/>
    <lineage>
        <taxon>Bacteria</taxon>
        <taxon>Pseudomonadati</taxon>
        <taxon>Thermodesulfobacteriota</taxon>
        <taxon>Desulfovibrionia</taxon>
        <taxon>Desulfovibrionales</taxon>
        <taxon>Desulfovibrionaceae</taxon>
        <taxon>Solidesulfovibrio</taxon>
    </lineage>
</organism>
<evidence type="ECO:0000256" key="4">
    <source>
        <dbReference type="ARBA" id="ARBA00024446"/>
    </source>
</evidence>
<dbReference type="AlphaFoldDB" id="E1JU71"/>
<reference evidence="6 7" key="1">
    <citation type="submission" date="2010-08" db="EMBL/GenBank/DDBJ databases">
        <title>The draft genome of Desulfovibrio fructosovorans JJ.</title>
        <authorList>
            <consortium name="US DOE Joint Genome Institute (JGI-PGF)"/>
            <person name="Lucas S."/>
            <person name="Copeland A."/>
            <person name="Lapidus A."/>
            <person name="Cheng J.-F."/>
            <person name="Bruce D."/>
            <person name="Goodwin L."/>
            <person name="Pitluck S."/>
            <person name="Land M.L."/>
            <person name="Hauser L."/>
            <person name="Chang Y.-J."/>
            <person name="Jeffries C."/>
            <person name="Wall J.D."/>
            <person name="Stahl D.A."/>
            <person name="Arkin A.P."/>
            <person name="Dehal P."/>
            <person name="Stolyar S.M."/>
            <person name="Hazen T.C."/>
            <person name="Woyke T.J."/>
        </authorList>
    </citation>
    <scope>NUCLEOTIDE SEQUENCE [LARGE SCALE GENOMIC DNA]</scope>
    <source>
        <strain evidence="6 7">JJ</strain>
    </source>
</reference>
<comment type="pathway">
    <text evidence="5">Amine and polyamine degradation; ethanolamine degradation.</text>
</comment>
<keyword evidence="7" id="KW-1185">Reference proteome</keyword>
<evidence type="ECO:0000256" key="2">
    <source>
        <dbReference type="ARBA" id="ARBA00023239"/>
    </source>
</evidence>
<keyword evidence="1 5" id="KW-0846">Cobalamin</keyword>
<dbReference type="InterPro" id="IPR042251">
    <property type="entry name" value="EutC_C"/>
</dbReference>
<feature type="binding site" evidence="5">
    <location>
        <position position="184"/>
    </location>
    <ligand>
        <name>adenosylcob(III)alamin</name>
        <dbReference type="ChEBI" id="CHEBI:18408"/>
    </ligand>
</feature>
<comment type="subunit">
    <text evidence="5">The basic unit is a heterodimer which dimerizes to form tetramers. The heterotetramers trimerize; 6 large subunits form a core ring with 6 small subunits projecting outwards.</text>
</comment>
<dbReference type="GO" id="GO:0009350">
    <property type="term" value="C:ethanolamine ammonia-lyase complex"/>
    <property type="evidence" value="ECO:0007669"/>
    <property type="project" value="UniProtKB-UniRule"/>
</dbReference>
<dbReference type="OrthoDB" id="114248at2"/>
<dbReference type="InterPro" id="IPR009246">
    <property type="entry name" value="EutC"/>
</dbReference>
<evidence type="ECO:0000256" key="3">
    <source>
        <dbReference type="ARBA" id="ARBA00023285"/>
    </source>
</evidence>
<dbReference type="Pfam" id="PF05985">
    <property type="entry name" value="EutC"/>
    <property type="match status" value="1"/>
</dbReference>
<evidence type="ECO:0000313" key="6">
    <source>
        <dbReference type="EMBL" id="EFL52001.1"/>
    </source>
</evidence>
<keyword evidence="4 5" id="KW-1283">Bacterial microcompartment</keyword>
<dbReference type="GO" id="GO:0046336">
    <property type="term" value="P:ethanolamine catabolic process"/>
    <property type="evidence" value="ECO:0007669"/>
    <property type="project" value="UniProtKB-UniRule"/>
</dbReference>
<dbReference type="EMBL" id="AECZ01000006">
    <property type="protein sequence ID" value="EFL52001.1"/>
    <property type="molecule type" value="Genomic_DNA"/>
</dbReference>
<dbReference type="STRING" id="596151.DesfrDRAFT_1170"/>
<dbReference type="GO" id="GO:0031419">
    <property type="term" value="F:cobalamin binding"/>
    <property type="evidence" value="ECO:0007669"/>
    <property type="project" value="UniProtKB-UniRule"/>
</dbReference>
<keyword evidence="3 5" id="KW-0170">Cobalt</keyword>
<dbReference type="RefSeq" id="WP_005992011.1">
    <property type="nucleotide sequence ID" value="NZ_AECZ01000006.1"/>
</dbReference>
<protein>
    <recommendedName>
        <fullName evidence="5">Ethanolamine ammonia-lyase small subunit</fullName>
        <shortName evidence="5">EAL small subunit</shortName>
        <ecNumber evidence="5">4.3.1.7</ecNumber>
    </recommendedName>
</protein>
<sequence length="272" mass="29170">MPLPNHDSDAIVTPAPWDRLRQFTAARVALGQAGVSLPTAAHLRFTLDHAKARDAVHHPLDTPRFLDDLAREGIAALPLASRVRDRREYLARPDLGRRLSEAGATTLRQANLAPVDLALVVADGLSSFAVQRQAVPLLTAFSPLAEARGLRRSPVILVEGGRVAVGDEVGQILGARIVIVLIGERPGLSSPDSLGVYLTYAPKPGLTDERRNCISNIRPQGLPHDRAARTLDYLVAKSLALGLSGVDLKDEQQLTEGDRQELAGSCPPQARG</sequence>
<comment type="similarity">
    <text evidence="5">Belongs to the EutC family.</text>
</comment>
<dbReference type="eggNOG" id="COG4302">
    <property type="taxonomic scope" value="Bacteria"/>
</dbReference>
<proteinExistence type="inferred from homology"/>
<dbReference type="PIRSF" id="PIRSF018982">
    <property type="entry name" value="EutC"/>
    <property type="match status" value="1"/>
</dbReference>
<comment type="catalytic activity">
    <reaction evidence="5">
        <text>ethanolamine = acetaldehyde + NH4(+)</text>
        <dbReference type="Rhea" id="RHEA:15313"/>
        <dbReference type="ChEBI" id="CHEBI:15343"/>
        <dbReference type="ChEBI" id="CHEBI:28938"/>
        <dbReference type="ChEBI" id="CHEBI:57603"/>
        <dbReference type="EC" id="4.3.1.7"/>
    </reaction>
</comment>
<dbReference type="InterPro" id="IPR042255">
    <property type="entry name" value="EutC_N"/>
</dbReference>
<dbReference type="NCBIfam" id="NF003971">
    <property type="entry name" value="PRK05465.1"/>
    <property type="match status" value="1"/>
</dbReference>
<accession>E1JU71</accession>
<dbReference type="Gene3D" id="3.40.50.11240">
    <property type="entry name" value="Ethanolamine ammonia-lyase light chain (EutC)"/>
    <property type="match status" value="1"/>
</dbReference>
<dbReference type="GO" id="GO:0006520">
    <property type="term" value="P:amino acid metabolic process"/>
    <property type="evidence" value="ECO:0007669"/>
    <property type="project" value="InterPro"/>
</dbReference>
<name>E1JU71_SOLFR</name>
<comment type="function">
    <text evidence="5">Catalyzes the deamination of various vicinal amino-alcohols to oxo compounds. Allows this organism to utilize ethanolamine as the sole source of nitrogen and carbon in the presence of external vitamin B12.</text>
</comment>
<dbReference type="Proteomes" id="UP000006250">
    <property type="component" value="Unassembled WGS sequence"/>
</dbReference>
<dbReference type="Gene3D" id="1.10.30.40">
    <property type="entry name" value="Ethanolamine ammonia-lyase light chain (EutC), N-terminal domain"/>
    <property type="match status" value="1"/>
</dbReference>
<dbReference type="PANTHER" id="PTHR39330:SF1">
    <property type="entry name" value="ETHANOLAMINE AMMONIA-LYASE SMALL SUBUNIT"/>
    <property type="match status" value="1"/>
</dbReference>
<comment type="subcellular location">
    <subcellularLocation>
        <location evidence="5">Bacterial microcompartment</location>
    </subcellularLocation>
</comment>
<dbReference type="PANTHER" id="PTHR39330">
    <property type="entry name" value="ETHANOLAMINE AMMONIA-LYASE LIGHT CHAIN"/>
    <property type="match status" value="1"/>
</dbReference>
<evidence type="ECO:0000256" key="5">
    <source>
        <dbReference type="HAMAP-Rule" id="MF_00601"/>
    </source>
</evidence>
<dbReference type="GO" id="GO:0008851">
    <property type="term" value="F:ethanolamine ammonia-lyase activity"/>
    <property type="evidence" value="ECO:0007669"/>
    <property type="project" value="UniProtKB-UniRule"/>
</dbReference>
<comment type="cofactor">
    <cofactor evidence="5">
        <name>adenosylcob(III)alamin</name>
        <dbReference type="ChEBI" id="CHEBI:18408"/>
    </cofactor>
    <text evidence="5">Binds between the large and small subunits.</text>
</comment>
<feature type="binding site" evidence="5">
    <location>
        <position position="163"/>
    </location>
    <ligand>
        <name>adenosylcob(III)alamin</name>
        <dbReference type="ChEBI" id="CHEBI:18408"/>
    </ligand>
</feature>
<feature type="binding site" evidence="5">
    <location>
        <position position="213"/>
    </location>
    <ligand>
        <name>adenosylcob(III)alamin</name>
        <dbReference type="ChEBI" id="CHEBI:18408"/>
    </ligand>
</feature>
<evidence type="ECO:0000313" key="7">
    <source>
        <dbReference type="Proteomes" id="UP000006250"/>
    </source>
</evidence>
<dbReference type="EC" id="4.3.1.7" evidence="5"/>